<reference evidence="6 7" key="1">
    <citation type="submission" date="2016-06" db="EMBL/GenBank/DDBJ databases">
        <title>Genome sequencing of Cryobacterium arcticum PAMC 27867.</title>
        <authorList>
            <person name="Lee J."/>
            <person name="Kim O.-S."/>
        </authorList>
    </citation>
    <scope>NUCLEOTIDE SEQUENCE [LARGE SCALE GENOMIC DNA]</scope>
    <source>
        <strain evidence="6 7">PAMC 27867</strain>
    </source>
</reference>
<evidence type="ECO:0000256" key="1">
    <source>
        <dbReference type="ARBA" id="ARBA00023015"/>
    </source>
</evidence>
<dbReference type="STRING" id="670052.PA27867_1793"/>
<keyword evidence="2 4" id="KW-0238">DNA-binding</keyword>
<dbReference type="AlphaFoldDB" id="A0A1B1BJM8"/>
<dbReference type="Pfam" id="PF00440">
    <property type="entry name" value="TetR_N"/>
    <property type="match status" value="1"/>
</dbReference>
<dbReference type="PANTHER" id="PTHR30055:SF234">
    <property type="entry name" value="HTH-TYPE TRANSCRIPTIONAL REGULATOR BETI"/>
    <property type="match status" value="1"/>
</dbReference>
<dbReference type="RefSeq" id="WP_066595463.1">
    <property type="nucleotide sequence ID" value="NZ_CP016282.1"/>
</dbReference>
<dbReference type="OrthoDB" id="3825402at2"/>
<evidence type="ECO:0000313" key="6">
    <source>
        <dbReference type="EMBL" id="ANP72746.1"/>
    </source>
</evidence>
<organism evidence="6 7">
    <name type="scientific">Cryobacterium arcticum</name>
    <dbReference type="NCBI Taxonomy" id="670052"/>
    <lineage>
        <taxon>Bacteria</taxon>
        <taxon>Bacillati</taxon>
        <taxon>Actinomycetota</taxon>
        <taxon>Actinomycetes</taxon>
        <taxon>Micrococcales</taxon>
        <taxon>Microbacteriaceae</taxon>
        <taxon>Cryobacterium</taxon>
    </lineage>
</organism>
<evidence type="ECO:0000256" key="3">
    <source>
        <dbReference type="ARBA" id="ARBA00023163"/>
    </source>
</evidence>
<dbReference type="InterPro" id="IPR001647">
    <property type="entry name" value="HTH_TetR"/>
</dbReference>
<keyword evidence="7" id="KW-1185">Reference proteome</keyword>
<dbReference type="KEGG" id="cart:PA27867_1793"/>
<protein>
    <submittedName>
        <fullName evidence="6">Transcriptional regulator</fullName>
    </submittedName>
</protein>
<name>A0A1B1BJM8_9MICO</name>
<sequence>MDTPRSRSQARRDAHTAGTRAEIIEAAAALMRERGYVGTSIAAIADHGGVAVQTIYNTVGSKAEVLAAVLAAADQRSGPGRAVPELVSRITEATSGATALELLAGWLADGNERAAPIRRVLTEAAGIDPEIRELERSGAARSLHACSEAVEALRSRFGLRAGLSDHEAAASIWALAHPQAFQTLVVDLGWSRETYADWLGAGLAGVLSPDRFPAR</sequence>
<evidence type="ECO:0000256" key="4">
    <source>
        <dbReference type="PROSITE-ProRule" id="PRU00335"/>
    </source>
</evidence>
<feature type="domain" description="HTH tetR-type" evidence="5">
    <location>
        <begin position="17"/>
        <end position="77"/>
    </location>
</feature>
<dbReference type="PROSITE" id="PS50977">
    <property type="entry name" value="HTH_TETR_2"/>
    <property type="match status" value="1"/>
</dbReference>
<dbReference type="InterPro" id="IPR050109">
    <property type="entry name" value="HTH-type_TetR-like_transc_reg"/>
</dbReference>
<feature type="DNA-binding region" description="H-T-H motif" evidence="4">
    <location>
        <begin position="40"/>
        <end position="59"/>
    </location>
</feature>
<dbReference type="PRINTS" id="PR00455">
    <property type="entry name" value="HTHTETR"/>
</dbReference>
<proteinExistence type="predicted"/>
<evidence type="ECO:0000256" key="2">
    <source>
        <dbReference type="ARBA" id="ARBA00023125"/>
    </source>
</evidence>
<dbReference type="Proteomes" id="UP000092582">
    <property type="component" value="Chromosome 1"/>
</dbReference>
<gene>
    <name evidence="6" type="ORF">PA27867_1793</name>
</gene>
<evidence type="ECO:0000313" key="7">
    <source>
        <dbReference type="Proteomes" id="UP000092582"/>
    </source>
</evidence>
<dbReference type="PANTHER" id="PTHR30055">
    <property type="entry name" value="HTH-TYPE TRANSCRIPTIONAL REGULATOR RUTR"/>
    <property type="match status" value="1"/>
</dbReference>
<dbReference type="InterPro" id="IPR009057">
    <property type="entry name" value="Homeodomain-like_sf"/>
</dbReference>
<dbReference type="Gene3D" id="1.10.357.10">
    <property type="entry name" value="Tetracycline Repressor, domain 2"/>
    <property type="match status" value="1"/>
</dbReference>
<dbReference type="GO" id="GO:0003700">
    <property type="term" value="F:DNA-binding transcription factor activity"/>
    <property type="evidence" value="ECO:0007669"/>
    <property type="project" value="TreeGrafter"/>
</dbReference>
<keyword evidence="3" id="KW-0804">Transcription</keyword>
<accession>A0A1B1BJM8</accession>
<dbReference type="GO" id="GO:0000976">
    <property type="term" value="F:transcription cis-regulatory region binding"/>
    <property type="evidence" value="ECO:0007669"/>
    <property type="project" value="TreeGrafter"/>
</dbReference>
<dbReference type="SUPFAM" id="SSF46689">
    <property type="entry name" value="Homeodomain-like"/>
    <property type="match status" value="1"/>
</dbReference>
<dbReference type="EMBL" id="CP016282">
    <property type="protein sequence ID" value="ANP72746.1"/>
    <property type="molecule type" value="Genomic_DNA"/>
</dbReference>
<evidence type="ECO:0000259" key="5">
    <source>
        <dbReference type="PROSITE" id="PS50977"/>
    </source>
</evidence>
<keyword evidence="1" id="KW-0805">Transcription regulation</keyword>